<protein>
    <submittedName>
        <fullName evidence="4">DUF6036 family nucleotidyltransferase</fullName>
    </submittedName>
</protein>
<dbReference type="EMBL" id="FOTJ01000001">
    <property type="protein sequence ID" value="SFL08700.1"/>
    <property type="molecule type" value="Genomic_DNA"/>
</dbReference>
<dbReference type="Proteomes" id="UP000504756">
    <property type="component" value="Unassembled WGS sequence"/>
</dbReference>
<sequence>MNYNKLFIRLNEKLAENDIHLSLQCVGGFVLEYHGLKATEDIDAFYDSTAKVEEIIAEIGQEFHVGTANEPWLSHSIGRIMSLSDEDKVLIFEASHLDVYLSSLQSVLIDKIQVGRAKDIPDIAQIMKKLNIERPDTLLDLLNSYSEGTSDPAVVLEAYGLAYGEEALKNYLKENPELLRLL</sequence>
<evidence type="ECO:0000313" key="6">
    <source>
        <dbReference type="Proteomes" id="UP000504756"/>
    </source>
</evidence>
<dbReference type="Proteomes" id="UP001164042">
    <property type="component" value="Chromosome"/>
</dbReference>
<dbReference type="EMBL" id="CP109635">
    <property type="protein sequence ID" value="UYT09662.1"/>
    <property type="molecule type" value="Genomic_DNA"/>
</dbReference>
<dbReference type="RefSeq" id="WP_074749958.1">
    <property type="nucleotide sequence ID" value="NZ_BLXU01000001.1"/>
</dbReference>
<gene>
    <name evidence="2" type="primary">ycgI</name>
    <name evidence="2" type="ORF">ikelab_01740</name>
    <name evidence="4" type="ORF">OF801_06665</name>
    <name evidence="3" type="ORF">SAMN05216438_101172</name>
</gene>
<feature type="domain" description="DUF6036" evidence="1">
    <location>
        <begin position="14"/>
        <end position="139"/>
    </location>
</feature>
<dbReference type="AlphaFoldDB" id="A0A1I4EUA6"/>
<evidence type="ECO:0000313" key="4">
    <source>
        <dbReference type="EMBL" id="UYT09662.1"/>
    </source>
</evidence>
<evidence type="ECO:0000313" key="5">
    <source>
        <dbReference type="Proteomes" id="UP000181969"/>
    </source>
</evidence>
<dbReference type="EMBL" id="BLXU01000001">
    <property type="protein sequence ID" value="GFO50899.1"/>
    <property type="molecule type" value="Genomic_DNA"/>
</dbReference>
<reference evidence="3 5" key="1">
    <citation type="submission" date="2016-10" db="EMBL/GenBank/DDBJ databases">
        <authorList>
            <person name="de Groot N.N."/>
        </authorList>
    </citation>
    <scope>NUCLEOTIDE SEQUENCE [LARGE SCALE GENOMIC DNA]</scope>
    <source>
        <strain evidence="3 5">M79</strain>
    </source>
</reference>
<dbReference type="InterPro" id="IPR045792">
    <property type="entry name" value="DUF6036"/>
</dbReference>
<reference evidence="4" key="3">
    <citation type="submission" date="2022-10" db="EMBL/GenBank/DDBJ databases">
        <title>Genome assembly of Lactococcus garvieae isolates from cricket gut.</title>
        <authorList>
            <person name="Luecke A.R."/>
            <person name="Brown A.M.V."/>
            <person name="Wakeman C.A."/>
        </authorList>
    </citation>
    <scope>NUCLEOTIDE SEQUENCE</scope>
    <source>
        <strain evidence="4">Alexii-11_2</strain>
    </source>
</reference>
<evidence type="ECO:0000313" key="3">
    <source>
        <dbReference type="EMBL" id="SFL08700.1"/>
    </source>
</evidence>
<proteinExistence type="predicted"/>
<dbReference type="Pfam" id="PF19502">
    <property type="entry name" value="DUF6036"/>
    <property type="match status" value="1"/>
</dbReference>
<dbReference type="OrthoDB" id="2218565at2"/>
<name>A0A1I4EUA6_9LACT</name>
<organism evidence="3 5">
    <name type="scientific">Lactococcus garvieae</name>
    <dbReference type="NCBI Taxonomy" id="1363"/>
    <lineage>
        <taxon>Bacteria</taxon>
        <taxon>Bacillati</taxon>
        <taxon>Bacillota</taxon>
        <taxon>Bacilli</taxon>
        <taxon>Lactobacillales</taxon>
        <taxon>Streptococcaceae</taxon>
        <taxon>Lactococcus</taxon>
    </lineage>
</organism>
<accession>A0A1I4EUA6</accession>
<evidence type="ECO:0000313" key="2">
    <source>
        <dbReference type="EMBL" id="GFO50899.1"/>
    </source>
</evidence>
<reference evidence="2 6" key="2">
    <citation type="submission" date="2020-06" db="EMBL/GenBank/DDBJ databases">
        <title>Draft genome sequence of Lactic acid bacteria from Okinawan-style tofu.</title>
        <authorList>
            <person name="Takara I."/>
            <person name="Ikematsu S."/>
        </authorList>
    </citation>
    <scope>NUCLEOTIDE SEQUENCE [LARGE SCALE GENOMIC DNA]</scope>
    <source>
        <strain evidence="6">lg38</strain>
        <strain evidence="2">Lg38</strain>
    </source>
</reference>
<evidence type="ECO:0000259" key="1">
    <source>
        <dbReference type="Pfam" id="PF19502"/>
    </source>
</evidence>
<dbReference type="Proteomes" id="UP000181969">
    <property type="component" value="Unassembled WGS sequence"/>
</dbReference>